<keyword evidence="4" id="KW-1133">Transmembrane helix</keyword>
<feature type="region of interest" description="Disordered" evidence="3">
    <location>
        <begin position="1"/>
        <end position="22"/>
    </location>
</feature>
<dbReference type="PANTHER" id="PTHR10809">
    <property type="entry name" value="VESICLE-ASSOCIATED MEMBRANE PROTEIN-ASSOCIATED PROTEIN"/>
    <property type="match status" value="1"/>
</dbReference>
<sequence>MEANHSLDLRLSPSSSNATSPSSDVFHEKLSWGYPKSVNDQQEITIFYNGRLCTFDLTELQARTILLLANRKAGRSASYKARRYESPVKEAARLHSPRCLSLMKSLQRFLEDRKMRTKTAVSPYSQQQSRGAAQSQELSLTLFSEVGRITNNNGRFVSIRPLKISSISPSFKTTMLPNETFPQRTSACWPATEYRPSWLLNILLYIAKVVADWTETKTDGRRSRRIICTPGSAPGWAYGEPGAAGGKGVPHFLLPSSESLGVPAGGQFSHSFYVSHRFVKRERLHRYQIHRIALLQRNREEVHMGTELLEIRPRELNFVVEPKKQSTCSLQLENKTQHYVAFKVKTTSPNKYRVRPNVGVVMPKSISLFTVIMQAQRSVPPDTSCKDKFLVQSTVVPAGTVDEDITPEMFSKEEGKFIAEIKLRVSLTSPPESPILSPINGALKQGIIETPTVNGHHVRKGVDSIKPDPTISAPKATKAISPPKVANDEESPGKDANLKSYDKERARLVKDIEEIKTKLSELESILDTARVTISKLKVETKMSTRDRATLKEELEMLRMRGGTKRINDGFPLLFVVMVALISVAFGYISR</sequence>
<dbReference type="SUPFAM" id="SSF49354">
    <property type="entry name" value="PapD-like"/>
    <property type="match status" value="1"/>
</dbReference>
<dbReference type="InterPro" id="IPR000535">
    <property type="entry name" value="MSP_dom"/>
</dbReference>
<name>A0AAN7KNT4_9MYRT</name>
<keyword evidence="2" id="KW-0175">Coiled coil</keyword>
<comment type="similarity">
    <text evidence="1">Belongs to the VAMP-associated protein (VAP) (TC 9.B.17) family.</text>
</comment>
<feature type="region of interest" description="Disordered" evidence="3">
    <location>
        <begin position="458"/>
        <end position="498"/>
    </location>
</feature>
<evidence type="ECO:0000256" key="4">
    <source>
        <dbReference type="SAM" id="Phobius"/>
    </source>
</evidence>
<dbReference type="Gene3D" id="2.60.40.10">
    <property type="entry name" value="Immunoglobulins"/>
    <property type="match status" value="1"/>
</dbReference>
<dbReference type="GO" id="GO:0061817">
    <property type="term" value="P:endoplasmic reticulum-plasma membrane tethering"/>
    <property type="evidence" value="ECO:0007669"/>
    <property type="project" value="TreeGrafter"/>
</dbReference>
<feature type="coiled-coil region" evidence="2">
    <location>
        <begin position="498"/>
        <end position="539"/>
    </location>
</feature>
<comment type="caution">
    <text evidence="7">The sequence shown here is derived from an EMBL/GenBank/DDBJ whole genome shotgun (WGS) entry which is preliminary data.</text>
</comment>
<dbReference type="Pfam" id="PF06200">
    <property type="entry name" value="tify"/>
    <property type="match status" value="1"/>
</dbReference>
<gene>
    <name evidence="7" type="ORF">SAY87_028117</name>
</gene>
<dbReference type="AlphaFoldDB" id="A0AAN7KNT4"/>
<dbReference type="SMART" id="SM00979">
    <property type="entry name" value="TIFY"/>
    <property type="match status" value="1"/>
</dbReference>
<evidence type="ECO:0000256" key="1">
    <source>
        <dbReference type="ARBA" id="ARBA00008932"/>
    </source>
</evidence>
<dbReference type="GO" id="GO:0005789">
    <property type="term" value="C:endoplasmic reticulum membrane"/>
    <property type="evidence" value="ECO:0007669"/>
    <property type="project" value="InterPro"/>
</dbReference>
<feature type="domain" description="Tify" evidence="6">
    <location>
        <begin position="37"/>
        <end position="71"/>
    </location>
</feature>
<proteinExistence type="inferred from homology"/>
<dbReference type="InterPro" id="IPR013783">
    <property type="entry name" value="Ig-like_fold"/>
</dbReference>
<dbReference type="PANTHER" id="PTHR10809:SF45">
    <property type="entry name" value="VESICLE-ASSOCIATED PROTEIN 2-2"/>
    <property type="match status" value="1"/>
</dbReference>
<feature type="transmembrane region" description="Helical" evidence="4">
    <location>
        <begin position="569"/>
        <end position="588"/>
    </location>
</feature>
<dbReference type="InterPro" id="IPR016763">
    <property type="entry name" value="VAP"/>
</dbReference>
<dbReference type="GO" id="GO:0090158">
    <property type="term" value="P:endoplasmic reticulum membrane organization"/>
    <property type="evidence" value="ECO:0007669"/>
    <property type="project" value="TreeGrafter"/>
</dbReference>
<dbReference type="Pfam" id="PF00635">
    <property type="entry name" value="Motile_Sperm"/>
    <property type="match status" value="1"/>
</dbReference>
<evidence type="ECO:0000256" key="3">
    <source>
        <dbReference type="SAM" id="MobiDB-lite"/>
    </source>
</evidence>
<reference evidence="7 8" key="1">
    <citation type="journal article" date="2023" name="Hortic Res">
        <title>Pangenome of water caltrop reveals structural variations and asymmetric subgenome divergence after allopolyploidization.</title>
        <authorList>
            <person name="Zhang X."/>
            <person name="Chen Y."/>
            <person name="Wang L."/>
            <person name="Yuan Y."/>
            <person name="Fang M."/>
            <person name="Shi L."/>
            <person name="Lu R."/>
            <person name="Comes H.P."/>
            <person name="Ma Y."/>
            <person name="Chen Y."/>
            <person name="Huang G."/>
            <person name="Zhou Y."/>
            <person name="Zheng Z."/>
            <person name="Qiu Y."/>
        </authorList>
    </citation>
    <scope>NUCLEOTIDE SEQUENCE [LARGE SCALE GENOMIC DNA]</scope>
    <source>
        <tissue evidence="7">Roots</tissue>
    </source>
</reference>
<dbReference type="InterPro" id="IPR008962">
    <property type="entry name" value="PapD-like_sf"/>
</dbReference>
<protein>
    <submittedName>
        <fullName evidence="7">Uncharacterized protein</fullName>
    </submittedName>
</protein>
<evidence type="ECO:0000313" key="8">
    <source>
        <dbReference type="Proteomes" id="UP001345219"/>
    </source>
</evidence>
<evidence type="ECO:0000313" key="7">
    <source>
        <dbReference type="EMBL" id="KAK4773098.1"/>
    </source>
</evidence>
<evidence type="ECO:0000259" key="6">
    <source>
        <dbReference type="PROSITE" id="PS51320"/>
    </source>
</evidence>
<feature type="compositionally biased region" description="Low complexity" evidence="3">
    <location>
        <begin position="12"/>
        <end position="22"/>
    </location>
</feature>
<dbReference type="GO" id="GO:0005886">
    <property type="term" value="C:plasma membrane"/>
    <property type="evidence" value="ECO:0007669"/>
    <property type="project" value="TreeGrafter"/>
</dbReference>
<organism evidence="7 8">
    <name type="scientific">Trapa incisa</name>
    <dbReference type="NCBI Taxonomy" id="236973"/>
    <lineage>
        <taxon>Eukaryota</taxon>
        <taxon>Viridiplantae</taxon>
        <taxon>Streptophyta</taxon>
        <taxon>Embryophyta</taxon>
        <taxon>Tracheophyta</taxon>
        <taxon>Spermatophyta</taxon>
        <taxon>Magnoliopsida</taxon>
        <taxon>eudicotyledons</taxon>
        <taxon>Gunneridae</taxon>
        <taxon>Pentapetalae</taxon>
        <taxon>rosids</taxon>
        <taxon>malvids</taxon>
        <taxon>Myrtales</taxon>
        <taxon>Lythraceae</taxon>
        <taxon>Trapa</taxon>
    </lineage>
</organism>
<dbReference type="Proteomes" id="UP001345219">
    <property type="component" value="Chromosome 22"/>
</dbReference>
<feature type="domain" description="MSP" evidence="5">
    <location>
        <begin position="308"/>
        <end position="428"/>
    </location>
</feature>
<dbReference type="FunFam" id="2.60.40.10:FF:000813">
    <property type="entry name" value="Vesicle-associated protein 1-1"/>
    <property type="match status" value="1"/>
</dbReference>
<accession>A0AAN7KNT4</accession>
<keyword evidence="8" id="KW-1185">Reference proteome</keyword>
<keyword evidence="4" id="KW-0812">Transmembrane</keyword>
<dbReference type="PROSITE" id="PS50202">
    <property type="entry name" value="MSP"/>
    <property type="match status" value="1"/>
</dbReference>
<dbReference type="EMBL" id="JAXIOK010000004">
    <property type="protein sequence ID" value="KAK4773098.1"/>
    <property type="molecule type" value="Genomic_DNA"/>
</dbReference>
<dbReference type="PROSITE" id="PS51320">
    <property type="entry name" value="TIFY"/>
    <property type="match status" value="1"/>
</dbReference>
<evidence type="ECO:0000259" key="5">
    <source>
        <dbReference type="PROSITE" id="PS50202"/>
    </source>
</evidence>
<keyword evidence="4" id="KW-0472">Membrane</keyword>
<evidence type="ECO:0000256" key="2">
    <source>
        <dbReference type="SAM" id="Coils"/>
    </source>
</evidence>
<dbReference type="InterPro" id="IPR010399">
    <property type="entry name" value="Tify_dom"/>
</dbReference>